<dbReference type="PANTHER" id="PTHR11946:SF57">
    <property type="entry name" value="VALINE--TRNA LIGASE, MITOCHONDRIAL-RELATED"/>
    <property type="match status" value="1"/>
</dbReference>
<dbReference type="Pfam" id="PF00133">
    <property type="entry name" value="tRNA-synt_1"/>
    <property type="match status" value="1"/>
</dbReference>
<evidence type="ECO:0000256" key="8">
    <source>
        <dbReference type="ARBA" id="ARBA00022917"/>
    </source>
</evidence>
<sequence>MEKKNLSKQEKQAKYEAKQKRLAEESLIKKQPKEKVQSTKGYDSAVVEEKWIKYFKENFENFTASLENNNKEVFSMVIPPPNITGSLHIGHSMTVSIEDALIRYNRLKGKDVLFLPGLDHAGIATQNVVTKMLERENNENFDREYRISRAHEWSDKYGSKILEQFDRLGASLDYSRKMFTLDSRANSAVNKAFIELYNKGLIYRDKKIVNWCGKLGTTLSDLEVNYKDIKGGSKIKVDGSEYEFGIMYYIKYYLIRKNDKETFDVDMKQDNLPFVIVGTTRPETILGDSAICINPNDKRFDNIDYIFDNYQKFNEEISKIRNKKNVNIDKLKKDLNETLKLERSNKYKLDKMSNVNETCETETGLMAINPLTNKLIPVIKDAHADPNLGTGVLKITPSHDNIDFKLGIKHNLEFIRMMDKHNKIDFEGSEYHGMSRFEARKLIVSYHSCVYSQENYDQILPFCSRSNDIVEPMIKEQWWMNCRSMAKKALDAVKNGEIKMYPEEAKSTWYRWLENIKDWCLSRQLWWGHKIPAYYYFNEKNEKVWIVSDNKNEVVKKMEQENGTSLTQDEDVLDTWFSSGLWPFSTLGWGWNDNSQLFKKYFPNSMLETGSDILFFWIARMVMLSYELIGSKPFDKILLHGIVRDAHGKKMSKSLGNVIDPIFVIEGISKEELIKNISINASADEKKRAEMSIIKDYPNGIPKCGSDALRFALLSYANGMKDINLDVLRVAGYSRLCNKLWNAFKFVQSSIEKFNTTELYLNELIIDFKLKRQHVWILNKLNVCIELMDKGYEEYNFMSITQAIHSTFLYDFCDVYIEFCKDRRDYDVKVLSYVFLQIVRLFNPLMPFITEEIHYSLTGKIIKSYPDQFKISSDLNEKLIKEFESVIQLSKLVNKGVKIEIDDLTIFDDIKRLVRKSLHQNINFNSFKFDQSDALVKQMNEIFYKEI</sequence>
<accession>A0A1X0QC26</accession>
<dbReference type="PRINTS" id="PR00986">
    <property type="entry name" value="TRNASYNTHVAL"/>
</dbReference>
<dbReference type="EMBL" id="LVKB01000031">
    <property type="protein sequence ID" value="ORD97264.1"/>
    <property type="molecule type" value="Genomic_DNA"/>
</dbReference>
<dbReference type="Gene3D" id="1.10.730.10">
    <property type="entry name" value="Isoleucyl-tRNA Synthetase, Domain 1"/>
    <property type="match status" value="1"/>
</dbReference>
<dbReference type="GO" id="GO:0002161">
    <property type="term" value="F:aminoacyl-tRNA deacylase activity"/>
    <property type="evidence" value="ECO:0007669"/>
    <property type="project" value="InterPro"/>
</dbReference>
<evidence type="ECO:0000256" key="11">
    <source>
        <dbReference type="RuleBase" id="RU363035"/>
    </source>
</evidence>
<dbReference type="VEuPathDB" id="MicrosporidiaDB:A0H76_1607"/>
<dbReference type="PROSITE" id="PS00178">
    <property type="entry name" value="AA_TRNA_LIGASE_I"/>
    <property type="match status" value="1"/>
</dbReference>
<evidence type="ECO:0000256" key="9">
    <source>
        <dbReference type="ARBA" id="ARBA00023146"/>
    </source>
</evidence>
<keyword evidence="6 11" id="KW-0547">Nucleotide-binding</keyword>
<dbReference type="InterPro" id="IPR013155">
    <property type="entry name" value="M/V/L/I-tRNA-synth_anticd-bd"/>
</dbReference>
<evidence type="ECO:0000256" key="5">
    <source>
        <dbReference type="ARBA" id="ARBA00022598"/>
    </source>
</evidence>
<dbReference type="FunFam" id="3.40.50.620:FF:000078">
    <property type="entry name" value="Valine--tRNA ligase, mitochondrial"/>
    <property type="match status" value="1"/>
</dbReference>
<keyword evidence="9 11" id="KW-0030">Aminoacyl-tRNA synthetase</keyword>
<dbReference type="GO" id="GO:0006438">
    <property type="term" value="P:valyl-tRNA aminoacylation"/>
    <property type="evidence" value="ECO:0007669"/>
    <property type="project" value="InterPro"/>
</dbReference>
<evidence type="ECO:0000256" key="4">
    <source>
        <dbReference type="ARBA" id="ARBA00022490"/>
    </source>
</evidence>
<dbReference type="InterPro" id="IPR009008">
    <property type="entry name" value="Val/Leu/Ile-tRNA-synth_edit"/>
</dbReference>
<gene>
    <name evidence="14" type="primary">SYVC</name>
    <name evidence="14" type="ORF">HERIO_859</name>
</gene>
<keyword evidence="7 11" id="KW-0067">ATP-binding</keyword>
<keyword evidence="15" id="KW-1185">Reference proteome</keyword>
<proteinExistence type="inferred from homology"/>
<dbReference type="EC" id="6.1.1.9" evidence="3"/>
<comment type="caution">
    <text evidence="14">The sequence shown here is derived from an EMBL/GenBank/DDBJ whole genome shotgun (WGS) entry which is preliminary data.</text>
</comment>
<dbReference type="OrthoDB" id="629407at2759"/>
<dbReference type="InterPro" id="IPR001412">
    <property type="entry name" value="aa-tRNA-synth_I_CS"/>
</dbReference>
<dbReference type="InterPro" id="IPR014729">
    <property type="entry name" value="Rossmann-like_a/b/a_fold"/>
</dbReference>
<dbReference type="CDD" id="cd07962">
    <property type="entry name" value="Anticodon_Ia_Val"/>
    <property type="match status" value="1"/>
</dbReference>
<dbReference type="PANTHER" id="PTHR11946">
    <property type="entry name" value="VALYL-TRNA SYNTHETASES"/>
    <property type="match status" value="1"/>
</dbReference>
<feature type="domain" description="Methionyl/Valyl/Leucyl/Isoleucyl-tRNA synthetase anticodon-binding" evidence="13">
    <location>
        <begin position="776"/>
        <end position="894"/>
    </location>
</feature>
<evidence type="ECO:0000259" key="13">
    <source>
        <dbReference type="Pfam" id="PF08264"/>
    </source>
</evidence>
<keyword evidence="4" id="KW-0963">Cytoplasm</keyword>
<dbReference type="Gene3D" id="3.40.50.620">
    <property type="entry name" value="HUPs"/>
    <property type="match status" value="2"/>
</dbReference>
<name>A0A1X0QC26_9MICR</name>
<dbReference type="GO" id="GO:0005524">
    <property type="term" value="F:ATP binding"/>
    <property type="evidence" value="ECO:0007669"/>
    <property type="project" value="UniProtKB-KW"/>
</dbReference>
<evidence type="ECO:0000313" key="15">
    <source>
        <dbReference type="Proteomes" id="UP000192356"/>
    </source>
</evidence>
<evidence type="ECO:0000256" key="2">
    <source>
        <dbReference type="ARBA" id="ARBA00005594"/>
    </source>
</evidence>
<evidence type="ECO:0000256" key="1">
    <source>
        <dbReference type="ARBA" id="ARBA00004496"/>
    </source>
</evidence>
<evidence type="ECO:0000256" key="10">
    <source>
        <dbReference type="ARBA" id="ARBA00029936"/>
    </source>
</evidence>
<evidence type="ECO:0000256" key="7">
    <source>
        <dbReference type="ARBA" id="ARBA00022840"/>
    </source>
</evidence>
<evidence type="ECO:0000256" key="6">
    <source>
        <dbReference type="ARBA" id="ARBA00022741"/>
    </source>
</evidence>
<evidence type="ECO:0000259" key="12">
    <source>
        <dbReference type="Pfam" id="PF00133"/>
    </source>
</evidence>
<dbReference type="SUPFAM" id="SSF50677">
    <property type="entry name" value="ValRS/IleRS/LeuRS editing domain"/>
    <property type="match status" value="1"/>
</dbReference>
<dbReference type="VEuPathDB" id="MicrosporidiaDB:HERIO_859"/>
<keyword evidence="8 11" id="KW-0648">Protein biosynthesis</keyword>
<dbReference type="Pfam" id="PF08264">
    <property type="entry name" value="Anticodon_1"/>
    <property type="match status" value="1"/>
</dbReference>
<dbReference type="GO" id="GO:0004832">
    <property type="term" value="F:valine-tRNA ligase activity"/>
    <property type="evidence" value="ECO:0007669"/>
    <property type="project" value="UniProtKB-EC"/>
</dbReference>
<dbReference type="GO" id="GO:0005829">
    <property type="term" value="C:cytosol"/>
    <property type="evidence" value="ECO:0007669"/>
    <property type="project" value="TreeGrafter"/>
</dbReference>
<comment type="similarity">
    <text evidence="2 11">Belongs to the class-I aminoacyl-tRNA synthetase family.</text>
</comment>
<feature type="domain" description="Aminoacyl-tRNA synthetase class Ia" evidence="12">
    <location>
        <begin position="59"/>
        <end position="726"/>
    </location>
</feature>
<dbReference type="SUPFAM" id="SSF47323">
    <property type="entry name" value="Anticodon-binding domain of a subclass of class I aminoacyl-tRNA synthetases"/>
    <property type="match status" value="1"/>
</dbReference>
<keyword evidence="5 11" id="KW-0436">Ligase</keyword>
<evidence type="ECO:0000313" key="14">
    <source>
        <dbReference type="EMBL" id="ORD97264.1"/>
    </source>
</evidence>
<evidence type="ECO:0000256" key="3">
    <source>
        <dbReference type="ARBA" id="ARBA00013169"/>
    </source>
</evidence>
<dbReference type="InterPro" id="IPR002300">
    <property type="entry name" value="aa-tRNA-synth_Ia"/>
</dbReference>
<dbReference type="AlphaFoldDB" id="A0A1X0QC26"/>
<comment type="subcellular location">
    <subcellularLocation>
        <location evidence="1">Cytoplasm</location>
    </subcellularLocation>
</comment>
<dbReference type="SUPFAM" id="SSF52374">
    <property type="entry name" value="Nucleotidylyl transferase"/>
    <property type="match status" value="1"/>
</dbReference>
<protein>
    <recommendedName>
        <fullName evidence="3">valine--tRNA ligase</fullName>
        <ecNumber evidence="3">6.1.1.9</ecNumber>
    </recommendedName>
    <alternativeName>
        <fullName evidence="10">Valyl-tRNA synthetase</fullName>
    </alternativeName>
</protein>
<reference evidence="14 15" key="1">
    <citation type="journal article" date="2017" name="Environ. Microbiol.">
        <title>Decay of the glycolytic pathway and adaptation to intranuclear parasitism within Enterocytozoonidae microsporidia.</title>
        <authorList>
            <person name="Wiredu Boakye D."/>
            <person name="Jaroenlak P."/>
            <person name="Prachumwat A."/>
            <person name="Williams T.A."/>
            <person name="Bateman K.S."/>
            <person name="Itsathitphaisarn O."/>
            <person name="Sritunyalucksana K."/>
            <person name="Paszkiewicz K.H."/>
            <person name="Moore K.A."/>
            <person name="Stentiford G.D."/>
            <person name="Williams B.A."/>
        </authorList>
    </citation>
    <scope>NUCLEOTIDE SEQUENCE [LARGE SCALE GENOMIC DNA]</scope>
    <source>
        <strain evidence="14 15">GB1</strain>
    </source>
</reference>
<dbReference type="InterPro" id="IPR002303">
    <property type="entry name" value="Valyl-tRNA_ligase"/>
</dbReference>
<organism evidence="14 15">
    <name type="scientific">Hepatospora eriocheir</name>
    <dbReference type="NCBI Taxonomy" id="1081669"/>
    <lineage>
        <taxon>Eukaryota</taxon>
        <taxon>Fungi</taxon>
        <taxon>Fungi incertae sedis</taxon>
        <taxon>Microsporidia</taxon>
        <taxon>Hepatosporidae</taxon>
        <taxon>Hepatospora</taxon>
    </lineage>
</organism>
<dbReference type="Proteomes" id="UP000192356">
    <property type="component" value="Unassembled WGS sequence"/>
</dbReference>
<dbReference type="InterPro" id="IPR009080">
    <property type="entry name" value="tRNAsynth_Ia_anticodon-bd"/>
</dbReference>
<dbReference type="InterPro" id="IPR033705">
    <property type="entry name" value="Anticodon_Ia_Val"/>
</dbReference>